<comment type="caution">
    <text evidence="3">The sequence shown here is derived from an EMBL/GenBank/DDBJ whole genome shotgun (WGS) entry which is preliminary data.</text>
</comment>
<gene>
    <name evidence="3" type="ORF">LX81_01754</name>
</gene>
<evidence type="ECO:0000256" key="2">
    <source>
        <dbReference type="SAM" id="Phobius"/>
    </source>
</evidence>
<evidence type="ECO:0000256" key="1">
    <source>
        <dbReference type="SAM" id="MobiDB-lite"/>
    </source>
</evidence>
<feature type="region of interest" description="Disordered" evidence="1">
    <location>
        <begin position="1"/>
        <end position="21"/>
    </location>
</feature>
<dbReference type="RefSeq" id="WP_170133882.1">
    <property type="nucleotide sequence ID" value="NZ_QKZL01000005.1"/>
</dbReference>
<keyword evidence="2" id="KW-0472">Membrane</keyword>
<organism evidence="3 4">
    <name type="scientific">Palleronia aestuarii</name>
    <dbReference type="NCBI Taxonomy" id="568105"/>
    <lineage>
        <taxon>Bacteria</taxon>
        <taxon>Pseudomonadati</taxon>
        <taxon>Pseudomonadota</taxon>
        <taxon>Alphaproteobacteria</taxon>
        <taxon>Rhodobacterales</taxon>
        <taxon>Roseobacteraceae</taxon>
        <taxon>Palleronia</taxon>
    </lineage>
</organism>
<name>A0A2W7P0Z2_9RHOB</name>
<keyword evidence="2" id="KW-1133">Transmembrane helix</keyword>
<sequence>MPEMSSNAADPEAGTDGRLNGVVDVPRANRVAGWAIDRADPEAAVTVRVTREGRVVAELRADTPRPDLERNGIGTGRYGFSVDLDPPLEPGFEFTIEATAHVDGVAPMPLRRIGRAADRDEPGRRLPERTFEEVVALRARLETGLERDTAPLRETLDRIEIVQARIETALGGLEAPPRTGGRGLGLAVAAALAIGAGSLALGLWSLFGA</sequence>
<accession>A0A2W7P0Z2</accession>
<feature type="transmembrane region" description="Helical" evidence="2">
    <location>
        <begin position="184"/>
        <end position="207"/>
    </location>
</feature>
<evidence type="ECO:0000313" key="3">
    <source>
        <dbReference type="EMBL" id="PZX17122.1"/>
    </source>
</evidence>
<proteinExistence type="predicted"/>
<dbReference type="AlphaFoldDB" id="A0A2W7P0Z2"/>
<dbReference type="EMBL" id="QKZL01000005">
    <property type="protein sequence ID" value="PZX17122.1"/>
    <property type="molecule type" value="Genomic_DNA"/>
</dbReference>
<keyword evidence="2" id="KW-0812">Transmembrane</keyword>
<reference evidence="3 4" key="1">
    <citation type="submission" date="2018-06" db="EMBL/GenBank/DDBJ databases">
        <title>Genomic Encyclopedia of Archaeal and Bacterial Type Strains, Phase II (KMG-II): from individual species to whole genera.</title>
        <authorList>
            <person name="Goeker M."/>
        </authorList>
    </citation>
    <scope>NUCLEOTIDE SEQUENCE [LARGE SCALE GENOMIC DNA]</scope>
    <source>
        <strain evidence="3 4">DSM 22009</strain>
    </source>
</reference>
<evidence type="ECO:0000313" key="4">
    <source>
        <dbReference type="Proteomes" id="UP000248916"/>
    </source>
</evidence>
<keyword evidence="4" id="KW-1185">Reference proteome</keyword>
<dbReference type="Proteomes" id="UP000248916">
    <property type="component" value="Unassembled WGS sequence"/>
</dbReference>
<protein>
    <submittedName>
        <fullName evidence="3">Uncharacterized protein</fullName>
    </submittedName>
</protein>